<keyword evidence="3 5" id="KW-1133">Transmembrane helix</keyword>
<accession>A0A376BJR7</accession>
<sequence length="147" mass="16012">MMKRLIALCMAAWLGLQLGFSVVVSPILFTSDVVNNELATRIMSQLFKVSNGVGLLAWLGAFVASRPREHWGRTSVGVRKWIALLWLGLLVSVAVLNPVVLAYPEHFLVNGVGGSLGDWRGSLHILNVLLAVLGVGLCIRLLRLNTQ</sequence>
<keyword evidence="4 5" id="KW-0472">Membrane</keyword>
<proteinExistence type="predicted"/>
<dbReference type="AlphaFoldDB" id="A0A376BJR7"/>
<evidence type="ECO:0000313" key="7">
    <source>
        <dbReference type="EMBL" id="SSY69992.1"/>
    </source>
</evidence>
<comment type="subcellular location">
    <subcellularLocation>
        <location evidence="1">Membrane</location>
    </subcellularLocation>
</comment>
<feature type="domain" description="TMEM205-like" evidence="6">
    <location>
        <begin position="8"/>
        <end position="101"/>
    </location>
</feature>
<feature type="transmembrane region" description="Helical" evidence="5">
    <location>
        <begin position="123"/>
        <end position="142"/>
    </location>
</feature>
<feature type="transmembrane region" description="Helical" evidence="5">
    <location>
        <begin position="84"/>
        <end position="103"/>
    </location>
</feature>
<feature type="transmembrane region" description="Helical" evidence="5">
    <location>
        <begin position="45"/>
        <end position="64"/>
    </location>
</feature>
<dbReference type="Proteomes" id="UP000254209">
    <property type="component" value="Unassembled WGS sequence"/>
</dbReference>
<evidence type="ECO:0000256" key="3">
    <source>
        <dbReference type="ARBA" id="ARBA00022989"/>
    </source>
</evidence>
<keyword evidence="8" id="KW-1185">Reference proteome</keyword>
<evidence type="ECO:0000256" key="4">
    <source>
        <dbReference type="ARBA" id="ARBA00023136"/>
    </source>
</evidence>
<dbReference type="Pfam" id="PF13664">
    <property type="entry name" value="DUF4149"/>
    <property type="match status" value="1"/>
</dbReference>
<evidence type="ECO:0000259" key="6">
    <source>
        <dbReference type="Pfam" id="PF13664"/>
    </source>
</evidence>
<evidence type="ECO:0000256" key="2">
    <source>
        <dbReference type="ARBA" id="ARBA00022692"/>
    </source>
</evidence>
<evidence type="ECO:0000256" key="5">
    <source>
        <dbReference type="SAM" id="Phobius"/>
    </source>
</evidence>
<dbReference type="STRING" id="1120980.GCA_000745955_02207"/>
<dbReference type="GO" id="GO:0016020">
    <property type="term" value="C:membrane"/>
    <property type="evidence" value="ECO:0007669"/>
    <property type="project" value="UniProtKB-SubCell"/>
</dbReference>
<dbReference type="EMBL" id="UFSO01000002">
    <property type="protein sequence ID" value="SSY69992.1"/>
    <property type="molecule type" value="Genomic_DNA"/>
</dbReference>
<name>A0A376BJR7_9NEIS</name>
<protein>
    <recommendedName>
        <fullName evidence="6">TMEM205-like domain-containing protein</fullName>
    </recommendedName>
</protein>
<dbReference type="RefSeq" id="WP_084693589.1">
    <property type="nucleotide sequence ID" value="NZ_CP091519.2"/>
</dbReference>
<organism evidence="7 8">
    <name type="scientific">Alysiella crassa</name>
    <dbReference type="NCBI Taxonomy" id="153491"/>
    <lineage>
        <taxon>Bacteria</taxon>
        <taxon>Pseudomonadati</taxon>
        <taxon>Pseudomonadota</taxon>
        <taxon>Betaproteobacteria</taxon>
        <taxon>Neisseriales</taxon>
        <taxon>Neisseriaceae</taxon>
        <taxon>Alysiella</taxon>
    </lineage>
</organism>
<gene>
    <name evidence="7" type="ORF">NCTC10283_00055</name>
</gene>
<keyword evidence="2 5" id="KW-0812">Transmembrane</keyword>
<reference evidence="7 8" key="1">
    <citation type="submission" date="2018-06" db="EMBL/GenBank/DDBJ databases">
        <authorList>
            <consortium name="Pathogen Informatics"/>
            <person name="Doyle S."/>
        </authorList>
    </citation>
    <scope>NUCLEOTIDE SEQUENCE [LARGE SCALE GENOMIC DNA]</scope>
    <source>
        <strain evidence="7 8">NCTC10283</strain>
    </source>
</reference>
<evidence type="ECO:0000256" key="1">
    <source>
        <dbReference type="ARBA" id="ARBA00004370"/>
    </source>
</evidence>
<evidence type="ECO:0000313" key="8">
    <source>
        <dbReference type="Proteomes" id="UP000254209"/>
    </source>
</evidence>
<dbReference type="InterPro" id="IPR025423">
    <property type="entry name" value="TMEM205-like"/>
</dbReference>